<gene>
    <name evidence="3" type="ORF">DVT68_13075</name>
</gene>
<name>A0A370K5U2_9GAMM</name>
<feature type="region of interest" description="Disordered" evidence="1">
    <location>
        <begin position="33"/>
        <end position="72"/>
    </location>
</feature>
<sequence>MCPACIGTLLVLLSGAGSAGGATALSWHAIARRRRRPAPEAPGEAPGKTAAHRPSREIAARRITTEGGTPSL</sequence>
<proteinExistence type="predicted"/>
<evidence type="ECO:0000313" key="4">
    <source>
        <dbReference type="Proteomes" id="UP000254711"/>
    </source>
</evidence>
<keyword evidence="4" id="KW-1185">Reference proteome</keyword>
<reference evidence="3 4" key="1">
    <citation type="submission" date="2018-07" db="EMBL/GenBank/DDBJ databases">
        <title>Dyella solisilvae sp. nov., isolated from the pine and broad-leaved mixed forest soil.</title>
        <authorList>
            <person name="Gao Z."/>
            <person name="Qiu L."/>
        </authorList>
    </citation>
    <scope>NUCLEOTIDE SEQUENCE [LARGE SCALE GENOMIC DNA]</scope>
    <source>
        <strain evidence="3 4">DHG54</strain>
    </source>
</reference>
<organism evidence="3 4">
    <name type="scientific">Dyella solisilvae</name>
    <dbReference type="NCBI Taxonomy" id="1920168"/>
    <lineage>
        <taxon>Bacteria</taxon>
        <taxon>Pseudomonadati</taxon>
        <taxon>Pseudomonadota</taxon>
        <taxon>Gammaproteobacteria</taxon>
        <taxon>Lysobacterales</taxon>
        <taxon>Rhodanobacteraceae</taxon>
        <taxon>Dyella</taxon>
    </lineage>
</organism>
<feature type="chain" id="PRO_5016670965" description="Secreted protein" evidence="2">
    <location>
        <begin position="20"/>
        <end position="72"/>
    </location>
</feature>
<dbReference type="AlphaFoldDB" id="A0A370K5U2"/>
<evidence type="ECO:0000313" key="3">
    <source>
        <dbReference type="EMBL" id="RDI98015.1"/>
    </source>
</evidence>
<comment type="caution">
    <text evidence="3">The sequence shown here is derived from an EMBL/GenBank/DDBJ whole genome shotgun (WGS) entry which is preliminary data.</text>
</comment>
<accession>A0A370K5U2</accession>
<keyword evidence="2" id="KW-0732">Signal</keyword>
<dbReference type="Proteomes" id="UP000254711">
    <property type="component" value="Unassembled WGS sequence"/>
</dbReference>
<feature type="signal peptide" evidence="2">
    <location>
        <begin position="1"/>
        <end position="19"/>
    </location>
</feature>
<protein>
    <recommendedName>
        <fullName evidence="5">Secreted protein</fullName>
    </recommendedName>
</protein>
<evidence type="ECO:0000256" key="2">
    <source>
        <dbReference type="SAM" id="SignalP"/>
    </source>
</evidence>
<evidence type="ECO:0000256" key="1">
    <source>
        <dbReference type="SAM" id="MobiDB-lite"/>
    </source>
</evidence>
<dbReference type="EMBL" id="QQSY01000003">
    <property type="protein sequence ID" value="RDI98015.1"/>
    <property type="molecule type" value="Genomic_DNA"/>
</dbReference>
<feature type="compositionally biased region" description="Basic and acidic residues" evidence="1">
    <location>
        <begin position="54"/>
        <end position="64"/>
    </location>
</feature>
<evidence type="ECO:0008006" key="5">
    <source>
        <dbReference type="Google" id="ProtNLM"/>
    </source>
</evidence>